<name>A0A1F5VIF9_9BACT</name>
<dbReference type="InterPro" id="IPR001912">
    <property type="entry name" value="Ribosomal_uS4_N"/>
</dbReference>
<dbReference type="GO" id="GO:0019843">
    <property type="term" value="F:rRNA binding"/>
    <property type="evidence" value="ECO:0007669"/>
    <property type="project" value="UniProtKB-UniRule"/>
</dbReference>
<dbReference type="CDD" id="cd00165">
    <property type="entry name" value="S4"/>
    <property type="match status" value="1"/>
</dbReference>
<dbReference type="InterPro" id="IPR005709">
    <property type="entry name" value="Ribosomal_uS4_bac-type"/>
</dbReference>
<evidence type="ECO:0000256" key="6">
    <source>
        <dbReference type="ARBA" id="ARBA00035254"/>
    </source>
</evidence>
<dbReference type="InterPro" id="IPR022801">
    <property type="entry name" value="Ribosomal_uS4"/>
</dbReference>
<dbReference type="Gene3D" id="1.10.1050.10">
    <property type="entry name" value="Ribosomal Protein S4 Delta 41, Chain A, domain 1"/>
    <property type="match status" value="1"/>
</dbReference>
<evidence type="ECO:0000313" key="11">
    <source>
        <dbReference type="Proteomes" id="UP000179251"/>
    </source>
</evidence>
<feature type="domain" description="RNA-binding S4" evidence="8">
    <location>
        <begin position="94"/>
        <end position="158"/>
    </location>
</feature>
<evidence type="ECO:0000313" key="10">
    <source>
        <dbReference type="EMBL" id="OGF63239.1"/>
    </source>
</evidence>
<accession>A0A1F5VIF9</accession>
<sequence>MAQSMRLNCKTCRRLGMSVCGREKCAYKRKPYPPGVHGKAFRRGLSEFGAQLRDKQRVKFLYGLRERQFRNYVLRAISQRSVPTGEAVVASLEMRLDNITYRLGFAQTRAAARQIVNHGHVIVNGKKVTIPSHRLKVGDEIEIRSLSRQRALFVDLGATLKKYAPPAWLELDKTNFKGKVVSLPQAEDFIKSYNLSSIVEYYSR</sequence>
<reference evidence="10 11" key="1">
    <citation type="journal article" date="2016" name="Nat. Commun.">
        <title>Thousands of microbial genomes shed light on interconnected biogeochemical processes in an aquifer system.</title>
        <authorList>
            <person name="Anantharaman K."/>
            <person name="Brown C.T."/>
            <person name="Hug L.A."/>
            <person name="Sharon I."/>
            <person name="Castelle C.J."/>
            <person name="Probst A.J."/>
            <person name="Thomas B.C."/>
            <person name="Singh A."/>
            <person name="Wilkins M.J."/>
            <person name="Karaoz U."/>
            <person name="Brodie E.L."/>
            <person name="Williams K.H."/>
            <person name="Hubbard S.S."/>
            <person name="Banfield J.F."/>
        </authorList>
    </citation>
    <scope>NUCLEOTIDE SEQUENCE [LARGE SCALE GENOMIC DNA]</scope>
</reference>
<evidence type="ECO:0000256" key="1">
    <source>
        <dbReference type="ARBA" id="ARBA00007465"/>
    </source>
</evidence>
<dbReference type="GO" id="GO:0042274">
    <property type="term" value="P:ribosomal small subunit biogenesis"/>
    <property type="evidence" value="ECO:0007669"/>
    <property type="project" value="TreeGrafter"/>
</dbReference>
<evidence type="ECO:0000259" key="8">
    <source>
        <dbReference type="SMART" id="SM00363"/>
    </source>
</evidence>
<dbReference type="GO" id="GO:0003735">
    <property type="term" value="F:structural constituent of ribosome"/>
    <property type="evidence" value="ECO:0007669"/>
    <property type="project" value="InterPro"/>
</dbReference>
<comment type="caution">
    <text evidence="10">The sequence shown here is derived from an EMBL/GenBank/DDBJ whole genome shotgun (WGS) entry which is preliminary data.</text>
</comment>
<dbReference type="InterPro" id="IPR036986">
    <property type="entry name" value="S4_RNA-bd_sf"/>
</dbReference>
<dbReference type="Pfam" id="PF00163">
    <property type="entry name" value="Ribosomal_S4"/>
    <property type="match status" value="1"/>
</dbReference>
<dbReference type="HAMAP" id="MF_01306_B">
    <property type="entry name" value="Ribosomal_uS4_B"/>
    <property type="match status" value="1"/>
</dbReference>
<dbReference type="InterPro" id="IPR002942">
    <property type="entry name" value="S4_RNA-bd"/>
</dbReference>
<proteinExistence type="inferred from homology"/>
<comment type="function">
    <text evidence="7">With S5 and S12 plays an important role in translational accuracy.</text>
</comment>
<dbReference type="PROSITE" id="PS50889">
    <property type="entry name" value="S4"/>
    <property type="match status" value="1"/>
</dbReference>
<dbReference type="GO" id="GO:0015935">
    <property type="term" value="C:small ribosomal subunit"/>
    <property type="evidence" value="ECO:0007669"/>
    <property type="project" value="InterPro"/>
</dbReference>
<evidence type="ECO:0000256" key="3">
    <source>
        <dbReference type="ARBA" id="ARBA00022884"/>
    </source>
</evidence>
<dbReference type="AlphaFoldDB" id="A0A1F5VIF9"/>
<dbReference type="STRING" id="1798325.A2834_03845"/>
<feature type="domain" description="Small ribosomal subunit protein uS4 N-terminal" evidence="9">
    <location>
        <begin position="3"/>
        <end position="93"/>
    </location>
</feature>
<comment type="function">
    <text evidence="7">One of the primary rRNA binding proteins, it binds directly to 16S rRNA where it nucleates assembly of the body of the 30S subunit.</text>
</comment>
<organism evidence="10 11">
    <name type="scientific">Candidatus Giovannonibacteria bacterium RIFCSPHIGHO2_01_FULL_45_23</name>
    <dbReference type="NCBI Taxonomy" id="1798325"/>
    <lineage>
        <taxon>Bacteria</taxon>
        <taxon>Candidatus Giovannoniibacteriota</taxon>
    </lineage>
</organism>
<evidence type="ECO:0000256" key="7">
    <source>
        <dbReference type="HAMAP-Rule" id="MF_01306"/>
    </source>
</evidence>
<keyword evidence="4 7" id="KW-0689">Ribosomal protein</keyword>
<comment type="similarity">
    <text evidence="1 7">Belongs to the universal ribosomal protein uS4 family.</text>
</comment>
<dbReference type="GO" id="GO:0006412">
    <property type="term" value="P:translation"/>
    <property type="evidence" value="ECO:0007669"/>
    <property type="project" value="UniProtKB-UniRule"/>
</dbReference>
<dbReference type="NCBIfam" id="NF003717">
    <property type="entry name" value="PRK05327.1"/>
    <property type="match status" value="1"/>
</dbReference>
<dbReference type="NCBIfam" id="TIGR01017">
    <property type="entry name" value="rpsD_bact"/>
    <property type="match status" value="1"/>
</dbReference>
<dbReference type="SUPFAM" id="SSF55174">
    <property type="entry name" value="Alpha-L RNA-binding motif"/>
    <property type="match status" value="1"/>
</dbReference>
<evidence type="ECO:0000256" key="2">
    <source>
        <dbReference type="ARBA" id="ARBA00022730"/>
    </source>
</evidence>
<comment type="subunit">
    <text evidence="7">Part of the 30S ribosomal subunit. Contacts protein S5. The interaction surface between S4 and S5 is involved in control of translational fidelity.</text>
</comment>
<dbReference type="EMBL" id="MFHD01000005">
    <property type="protein sequence ID" value="OGF63239.1"/>
    <property type="molecule type" value="Genomic_DNA"/>
</dbReference>
<keyword evidence="2 7" id="KW-0699">rRNA-binding</keyword>
<dbReference type="SMART" id="SM01390">
    <property type="entry name" value="Ribosomal_S4"/>
    <property type="match status" value="1"/>
</dbReference>
<evidence type="ECO:0000256" key="5">
    <source>
        <dbReference type="ARBA" id="ARBA00023274"/>
    </source>
</evidence>
<evidence type="ECO:0000256" key="4">
    <source>
        <dbReference type="ARBA" id="ARBA00022980"/>
    </source>
</evidence>
<dbReference type="SMART" id="SM00363">
    <property type="entry name" value="S4"/>
    <property type="match status" value="1"/>
</dbReference>
<dbReference type="Proteomes" id="UP000179251">
    <property type="component" value="Unassembled WGS sequence"/>
</dbReference>
<gene>
    <name evidence="7" type="primary">rpsD</name>
    <name evidence="10" type="ORF">A2834_03845</name>
</gene>
<protein>
    <recommendedName>
        <fullName evidence="6 7">Small ribosomal subunit protein uS4</fullName>
    </recommendedName>
</protein>
<evidence type="ECO:0000259" key="9">
    <source>
        <dbReference type="SMART" id="SM01390"/>
    </source>
</evidence>
<dbReference type="Gene3D" id="3.10.290.10">
    <property type="entry name" value="RNA-binding S4 domain"/>
    <property type="match status" value="1"/>
</dbReference>
<dbReference type="Pfam" id="PF01479">
    <property type="entry name" value="S4"/>
    <property type="match status" value="1"/>
</dbReference>
<keyword evidence="5 7" id="KW-0687">Ribonucleoprotein</keyword>
<dbReference type="PANTHER" id="PTHR11831:SF4">
    <property type="entry name" value="SMALL RIBOSOMAL SUBUNIT PROTEIN US4M"/>
    <property type="match status" value="1"/>
</dbReference>
<dbReference type="FunFam" id="3.10.290.10:FF:000001">
    <property type="entry name" value="30S ribosomal protein S4"/>
    <property type="match status" value="1"/>
</dbReference>
<dbReference type="PANTHER" id="PTHR11831">
    <property type="entry name" value="30S 40S RIBOSOMAL PROTEIN"/>
    <property type="match status" value="1"/>
</dbReference>
<keyword evidence="3 7" id="KW-0694">RNA-binding</keyword>